<evidence type="ECO:0000259" key="1">
    <source>
        <dbReference type="PROSITE" id="PS50060"/>
    </source>
</evidence>
<gene>
    <name evidence="2" type="ORF">ElyMa_002603900</name>
</gene>
<dbReference type="InterPro" id="IPR013320">
    <property type="entry name" value="ConA-like_dom_sf"/>
</dbReference>
<feature type="domain" description="MAM" evidence="1">
    <location>
        <begin position="1"/>
        <end position="124"/>
    </location>
</feature>
<dbReference type="SUPFAM" id="SSF49899">
    <property type="entry name" value="Concanavalin A-like lectins/glucanases"/>
    <property type="match status" value="2"/>
</dbReference>
<reference evidence="2 3" key="1">
    <citation type="journal article" date="2021" name="Elife">
        <title>Chloroplast acquisition without the gene transfer in kleptoplastic sea slugs, Plakobranchus ocellatus.</title>
        <authorList>
            <person name="Maeda T."/>
            <person name="Takahashi S."/>
            <person name="Yoshida T."/>
            <person name="Shimamura S."/>
            <person name="Takaki Y."/>
            <person name="Nagai Y."/>
            <person name="Toyoda A."/>
            <person name="Suzuki Y."/>
            <person name="Arimoto A."/>
            <person name="Ishii H."/>
            <person name="Satoh N."/>
            <person name="Nishiyama T."/>
            <person name="Hasebe M."/>
            <person name="Maruyama T."/>
            <person name="Minagawa J."/>
            <person name="Obokata J."/>
            <person name="Shigenobu S."/>
        </authorList>
    </citation>
    <scope>NUCLEOTIDE SEQUENCE [LARGE SCALE GENOMIC DNA]</scope>
</reference>
<evidence type="ECO:0000313" key="3">
    <source>
        <dbReference type="Proteomes" id="UP000762676"/>
    </source>
</evidence>
<dbReference type="InterPro" id="IPR000998">
    <property type="entry name" value="MAM_dom"/>
</dbReference>
<dbReference type="PANTHER" id="PTHR23282">
    <property type="entry name" value="APICAL ENDOSOMAL GLYCOPROTEIN PRECURSOR"/>
    <property type="match status" value="1"/>
</dbReference>
<protein>
    <submittedName>
        <fullName evidence="2">MAM and LDL-receptor class A domain-containing protein 1</fullName>
    </submittedName>
</protein>
<comment type="caution">
    <text evidence="2">The sequence shown here is derived from an EMBL/GenBank/DDBJ whole genome shotgun (WGS) entry which is preliminary data.</text>
</comment>
<dbReference type="Proteomes" id="UP000762676">
    <property type="component" value="Unassembled WGS sequence"/>
</dbReference>
<dbReference type="AlphaFoldDB" id="A0AAV4H162"/>
<dbReference type="PROSITE" id="PS50060">
    <property type="entry name" value="MAM_2"/>
    <property type="match status" value="2"/>
</dbReference>
<accession>A0AAV4H162</accession>
<evidence type="ECO:0000313" key="2">
    <source>
        <dbReference type="EMBL" id="GFR91898.1"/>
    </source>
</evidence>
<feature type="domain" description="MAM" evidence="1">
    <location>
        <begin position="143"/>
        <end position="275"/>
    </location>
</feature>
<dbReference type="EMBL" id="BMAT01005366">
    <property type="protein sequence ID" value="GFR91898.1"/>
    <property type="molecule type" value="Genomic_DNA"/>
</dbReference>
<dbReference type="Pfam" id="PF00629">
    <property type="entry name" value="MAM"/>
    <property type="match status" value="2"/>
</dbReference>
<dbReference type="InterPro" id="IPR051560">
    <property type="entry name" value="MAM_domain-containing"/>
</dbReference>
<dbReference type="CDD" id="cd06263">
    <property type="entry name" value="MAM"/>
    <property type="match status" value="2"/>
</dbReference>
<name>A0AAV4H162_9GAST</name>
<dbReference type="GO" id="GO:0016020">
    <property type="term" value="C:membrane"/>
    <property type="evidence" value="ECO:0007669"/>
    <property type="project" value="InterPro"/>
</dbReference>
<dbReference type="Gene3D" id="2.60.120.200">
    <property type="match status" value="2"/>
</dbReference>
<organism evidence="2 3">
    <name type="scientific">Elysia marginata</name>
    <dbReference type="NCBI Taxonomy" id="1093978"/>
    <lineage>
        <taxon>Eukaryota</taxon>
        <taxon>Metazoa</taxon>
        <taxon>Spiralia</taxon>
        <taxon>Lophotrochozoa</taxon>
        <taxon>Mollusca</taxon>
        <taxon>Gastropoda</taxon>
        <taxon>Heterobranchia</taxon>
        <taxon>Euthyneura</taxon>
        <taxon>Panpulmonata</taxon>
        <taxon>Sacoglossa</taxon>
        <taxon>Placobranchoidea</taxon>
        <taxon>Plakobranchidae</taxon>
        <taxon>Elysia</taxon>
    </lineage>
</organism>
<keyword evidence="3" id="KW-1185">Reference proteome</keyword>
<dbReference type="PANTHER" id="PTHR23282:SF101">
    <property type="entry name" value="MAM DOMAIN-CONTAINING PROTEIN"/>
    <property type="match status" value="1"/>
</dbReference>
<sequence>MFVSGHFALALFDGETEGNAAKLISPLFRRGEVSCLRFSFQFSDKDAGSLNVHFSTDKKGRWSIKASVSNLETSSYGGEWNHKTIKLEEQEENFQIVFEATAGNSGSGYIAIDDIIVTDTSCLDADSQISWSAMVPAHVPSDVDCDFEDNTLCKWTQMTGTNFDLETDKAGRLMSYTDPDSDHSGKSQQIVLFTPPTNQTGQGGITSPNLSGNSDGHCLSFWYHMRGRGVSMQVFKASVGKTGETLYWQRLYAEGAGWQLAEIMIGAETNFQVTFVSESFKNLLHIKFCHVNNVFTIFKHSQAFLEVL</sequence>
<dbReference type="SMART" id="SM00137">
    <property type="entry name" value="MAM"/>
    <property type="match status" value="1"/>
</dbReference>
<proteinExistence type="predicted"/>